<dbReference type="GO" id="GO:0047151">
    <property type="term" value="F:tRNA (uracil(54)-C5)-methyltransferase activity, 5,10-methylenetetrahydrofolate-dependent"/>
    <property type="evidence" value="ECO:0007669"/>
    <property type="project" value="UniProtKB-UniRule"/>
</dbReference>
<comment type="catalytic activity">
    <reaction evidence="10">
        <text>uridine(54) in tRNA + (6R)-5,10-methylene-5,6,7,8-tetrahydrofolate + NADH + H(+) = 5-methyluridine(54) in tRNA + (6S)-5,6,7,8-tetrahydrofolate + NAD(+)</text>
        <dbReference type="Rhea" id="RHEA:16873"/>
        <dbReference type="Rhea" id="RHEA-COMP:10167"/>
        <dbReference type="Rhea" id="RHEA-COMP:10193"/>
        <dbReference type="ChEBI" id="CHEBI:15378"/>
        <dbReference type="ChEBI" id="CHEBI:15636"/>
        <dbReference type="ChEBI" id="CHEBI:57453"/>
        <dbReference type="ChEBI" id="CHEBI:57540"/>
        <dbReference type="ChEBI" id="CHEBI:57945"/>
        <dbReference type="ChEBI" id="CHEBI:65315"/>
        <dbReference type="ChEBI" id="CHEBI:74447"/>
        <dbReference type="EC" id="2.1.1.74"/>
    </reaction>
</comment>
<dbReference type="OrthoDB" id="9803114at2"/>
<reference evidence="13" key="1">
    <citation type="submission" date="2016-11" db="EMBL/GenBank/DDBJ databases">
        <authorList>
            <person name="Varghese N."/>
            <person name="Submissions S."/>
        </authorList>
    </citation>
    <scope>NUCLEOTIDE SEQUENCE [LARGE SCALE GENOMIC DNA]</scope>
    <source>
        <strain evidence="13">DSM 15807</strain>
    </source>
</reference>
<keyword evidence="13" id="KW-1185">Reference proteome</keyword>
<feature type="binding site" evidence="10">
    <location>
        <begin position="10"/>
        <end position="15"/>
    </location>
    <ligand>
        <name>FAD</name>
        <dbReference type="ChEBI" id="CHEBI:57692"/>
    </ligand>
</feature>
<evidence type="ECO:0000256" key="1">
    <source>
        <dbReference type="ARBA" id="ARBA00001974"/>
    </source>
</evidence>
<keyword evidence="5 10" id="KW-0808">Transferase</keyword>
<comment type="function">
    <text evidence="10">Catalyzes the folate-dependent formation of 5-methyl-uridine at position 54 (M-5-U54) in all tRNAs.</text>
</comment>
<evidence type="ECO:0000256" key="5">
    <source>
        <dbReference type="ARBA" id="ARBA00022679"/>
    </source>
</evidence>
<evidence type="ECO:0000256" key="4">
    <source>
        <dbReference type="ARBA" id="ARBA00022630"/>
    </source>
</evidence>
<dbReference type="InterPro" id="IPR036188">
    <property type="entry name" value="FAD/NAD-bd_sf"/>
</dbReference>
<dbReference type="InterPro" id="IPR004417">
    <property type="entry name" value="TrmFO"/>
</dbReference>
<comment type="catalytic activity">
    <reaction evidence="10">
        <text>uridine(54) in tRNA + (6R)-5,10-methylene-5,6,7,8-tetrahydrofolate + NADPH + H(+) = 5-methyluridine(54) in tRNA + (6S)-5,6,7,8-tetrahydrofolate + NADP(+)</text>
        <dbReference type="Rhea" id="RHEA:62372"/>
        <dbReference type="Rhea" id="RHEA-COMP:10167"/>
        <dbReference type="Rhea" id="RHEA-COMP:10193"/>
        <dbReference type="ChEBI" id="CHEBI:15378"/>
        <dbReference type="ChEBI" id="CHEBI:15636"/>
        <dbReference type="ChEBI" id="CHEBI:57453"/>
        <dbReference type="ChEBI" id="CHEBI:57783"/>
        <dbReference type="ChEBI" id="CHEBI:58349"/>
        <dbReference type="ChEBI" id="CHEBI:65315"/>
        <dbReference type="ChEBI" id="CHEBI:74447"/>
        <dbReference type="EC" id="2.1.1.74"/>
    </reaction>
</comment>
<evidence type="ECO:0000313" key="12">
    <source>
        <dbReference type="EMBL" id="SHH30334.1"/>
    </source>
</evidence>
<dbReference type="GO" id="GO:0005829">
    <property type="term" value="C:cytosol"/>
    <property type="evidence" value="ECO:0007669"/>
    <property type="project" value="TreeGrafter"/>
</dbReference>
<gene>
    <name evidence="10" type="primary">trmFO</name>
    <name evidence="12" type="ORF">SAMN02745199_0649</name>
</gene>
<evidence type="ECO:0000256" key="9">
    <source>
        <dbReference type="ARBA" id="ARBA00023027"/>
    </source>
</evidence>
<dbReference type="PANTHER" id="PTHR11806">
    <property type="entry name" value="GLUCOSE INHIBITED DIVISION PROTEIN A"/>
    <property type="match status" value="1"/>
</dbReference>
<dbReference type="Pfam" id="PF01134">
    <property type="entry name" value="GIDA"/>
    <property type="match status" value="1"/>
</dbReference>
<feature type="domain" description="MnmG N-terminal" evidence="11">
    <location>
        <begin position="6"/>
        <end position="370"/>
    </location>
</feature>
<keyword evidence="8 10" id="KW-0521">NADP</keyword>
<dbReference type="PANTHER" id="PTHR11806:SF2">
    <property type="entry name" value="METHYLENETETRAHYDROFOLATE--TRNA-(URACIL-5-)-METHYLTRANSFERASE TRMFO"/>
    <property type="match status" value="1"/>
</dbReference>
<dbReference type="GO" id="GO:0030488">
    <property type="term" value="P:tRNA methylation"/>
    <property type="evidence" value="ECO:0007669"/>
    <property type="project" value="TreeGrafter"/>
</dbReference>
<keyword evidence="3 10" id="KW-0489">Methyltransferase</keyword>
<comment type="cofactor">
    <cofactor evidence="1 10">
        <name>FAD</name>
        <dbReference type="ChEBI" id="CHEBI:57692"/>
    </cofactor>
</comment>
<name>A0A1M5RVR2_9BACT</name>
<evidence type="ECO:0000259" key="11">
    <source>
        <dbReference type="Pfam" id="PF01134"/>
    </source>
</evidence>
<dbReference type="HAMAP" id="MF_01037">
    <property type="entry name" value="TrmFO"/>
    <property type="match status" value="1"/>
</dbReference>
<evidence type="ECO:0000256" key="8">
    <source>
        <dbReference type="ARBA" id="ARBA00022857"/>
    </source>
</evidence>
<dbReference type="GO" id="GO:0002098">
    <property type="term" value="P:tRNA wobble uridine modification"/>
    <property type="evidence" value="ECO:0007669"/>
    <property type="project" value="TreeGrafter"/>
</dbReference>
<dbReference type="InterPro" id="IPR040131">
    <property type="entry name" value="MnmG_N"/>
</dbReference>
<dbReference type="AlphaFoldDB" id="A0A1M5RVR2"/>
<keyword evidence="7 10" id="KW-0274">FAD</keyword>
<dbReference type="RefSeq" id="WP_073072140.1">
    <property type="nucleotide sequence ID" value="NZ_FQXN01000002.1"/>
</dbReference>
<dbReference type="Gene3D" id="3.50.50.60">
    <property type="entry name" value="FAD/NAD(P)-binding domain"/>
    <property type="match status" value="2"/>
</dbReference>
<evidence type="ECO:0000256" key="6">
    <source>
        <dbReference type="ARBA" id="ARBA00022694"/>
    </source>
</evidence>
<dbReference type="SUPFAM" id="SSF51905">
    <property type="entry name" value="FAD/NAD(P)-binding domain"/>
    <property type="match status" value="1"/>
</dbReference>
<organism evidence="12 13">
    <name type="scientific">Thermosipho atlanticus DSM 15807</name>
    <dbReference type="NCBI Taxonomy" id="1123380"/>
    <lineage>
        <taxon>Bacteria</taxon>
        <taxon>Thermotogati</taxon>
        <taxon>Thermotogota</taxon>
        <taxon>Thermotogae</taxon>
        <taxon>Thermotogales</taxon>
        <taxon>Fervidobacteriaceae</taxon>
        <taxon>Thermosipho</taxon>
    </lineage>
</organism>
<evidence type="ECO:0000256" key="7">
    <source>
        <dbReference type="ARBA" id="ARBA00022827"/>
    </source>
</evidence>
<keyword evidence="2 10" id="KW-0963">Cytoplasm</keyword>
<dbReference type="InterPro" id="IPR002218">
    <property type="entry name" value="MnmG-rel"/>
</dbReference>
<protein>
    <recommendedName>
        <fullName evidence="10">Methylenetetrahydrofolate--tRNA-(uracil-5-)-methyltransferase TrmFO</fullName>
        <ecNumber evidence="10">2.1.1.74</ecNumber>
    </recommendedName>
    <alternativeName>
        <fullName evidence="10">Folate-dependent tRNA (uracil-5-)-methyltransferase</fullName>
    </alternativeName>
    <alternativeName>
        <fullName evidence="10">Folate-dependent tRNA(M-5-U54)-methyltransferase</fullName>
    </alternativeName>
</protein>
<dbReference type="Proteomes" id="UP000242592">
    <property type="component" value="Unassembled WGS sequence"/>
</dbReference>
<comment type="subcellular location">
    <subcellularLocation>
        <location evidence="10">Cytoplasm</location>
    </subcellularLocation>
</comment>
<dbReference type="STRING" id="1123380.SAMN02745199_0649"/>
<accession>A0A1M5RVR2</accession>
<keyword evidence="9 10" id="KW-0520">NAD</keyword>
<keyword evidence="4 10" id="KW-0285">Flavoprotein</keyword>
<dbReference type="NCBIfam" id="NF003739">
    <property type="entry name" value="PRK05335.1"/>
    <property type="match status" value="1"/>
</dbReference>
<dbReference type="GO" id="GO:0050660">
    <property type="term" value="F:flavin adenine dinucleotide binding"/>
    <property type="evidence" value="ECO:0007669"/>
    <property type="project" value="UniProtKB-UniRule"/>
</dbReference>
<sequence>MFLKRVNIVGAGLAGVEVAWKLAKEGISVRIFEQKPLKFSPVHKSKYFAELVCSNSLKSESLENAEGVLKQEMKMLDSIILHCAEKHRVPAGKALAVEREGFSKCITDIISSFPTVEVINEEVKSIDLDTNEIWVIATGPTTDGEFAKWLSKITDGFLNFFDAVAPIISGESINFDVCFFGNRYGEGGGDYVNCPMTKEEYERFHEELLKAEKIEMKDFDKSLLFERCQPIEEIANTGKKSLAYGPLRPVGFLDPRTGKRPYAIVQLRKEDEAGNMYNIVGFQTRLKWKEQERIIRLIPGLENAEILRYGVMHRNTYINTPKVLDKYLRHKKYRNLFFAGQIVGVEGYLESAASGIYVGLNINRVLNGKELITFPEKTMIGALIRYVTTATDLKPMYANFGLVNVKTELRNKKERRKFLSNICIEEMKKFVDMLK</sequence>
<evidence type="ECO:0000313" key="13">
    <source>
        <dbReference type="Proteomes" id="UP000242592"/>
    </source>
</evidence>
<proteinExistence type="inferred from homology"/>
<evidence type="ECO:0000256" key="3">
    <source>
        <dbReference type="ARBA" id="ARBA00022603"/>
    </source>
</evidence>
<dbReference type="EC" id="2.1.1.74" evidence="10"/>
<comment type="similarity">
    <text evidence="10">Belongs to the MnmG family. TrmFO subfamily.</text>
</comment>
<keyword evidence="6 10" id="KW-0819">tRNA processing</keyword>
<dbReference type="EMBL" id="FQXN01000002">
    <property type="protein sequence ID" value="SHH30334.1"/>
    <property type="molecule type" value="Genomic_DNA"/>
</dbReference>
<evidence type="ECO:0000256" key="2">
    <source>
        <dbReference type="ARBA" id="ARBA00022490"/>
    </source>
</evidence>
<dbReference type="NCBIfam" id="TIGR00137">
    <property type="entry name" value="gid_trmFO"/>
    <property type="match status" value="1"/>
</dbReference>
<evidence type="ECO:0000256" key="10">
    <source>
        <dbReference type="HAMAP-Rule" id="MF_01037"/>
    </source>
</evidence>